<protein>
    <submittedName>
        <fullName evidence="1">Uncharacterized protein</fullName>
    </submittedName>
</protein>
<evidence type="ECO:0000313" key="1">
    <source>
        <dbReference type="EMBL" id="RGS43481.1"/>
    </source>
</evidence>
<comment type="caution">
    <text evidence="1">The sequence shown here is derived from an EMBL/GenBank/DDBJ whole genome shotgun (WGS) entry which is preliminary data.</text>
</comment>
<reference evidence="1 2" key="1">
    <citation type="submission" date="2018-08" db="EMBL/GenBank/DDBJ databases">
        <title>A genome reference for cultivated species of the human gut microbiota.</title>
        <authorList>
            <person name="Zou Y."/>
            <person name="Xue W."/>
            <person name="Luo G."/>
        </authorList>
    </citation>
    <scope>NUCLEOTIDE SEQUENCE [LARGE SCALE GENOMIC DNA]</scope>
    <source>
        <strain evidence="1 2">AF22-21</strain>
    </source>
</reference>
<organism evidence="1 2">
    <name type="scientific">Coprococcus eutactus</name>
    <dbReference type="NCBI Taxonomy" id="33043"/>
    <lineage>
        <taxon>Bacteria</taxon>
        <taxon>Bacillati</taxon>
        <taxon>Bacillota</taxon>
        <taxon>Clostridia</taxon>
        <taxon>Lachnospirales</taxon>
        <taxon>Lachnospiraceae</taxon>
        <taxon>Coprococcus</taxon>
    </lineage>
</organism>
<evidence type="ECO:0000313" key="2">
    <source>
        <dbReference type="Proteomes" id="UP000283295"/>
    </source>
</evidence>
<proteinExistence type="predicted"/>
<gene>
    <name evidence="1" type="ORF">DWX94_03975</name>
</gene>
<dbReference type="AlphaFoldDB" id="A0A3R5WKL0"/>
<dbReference type="Proteomes" id="UP000283295">
    <property type="component" value="Unassembled WGS sequence"/>
</dbReference>
<name>A0A3R5WKL0_9FIRM</name>
<accession>A0A3R5WKL0</accession>
<sequence>MDFEAFVRSMNELHKQYKEVQRAGKLHTQADELAVCHDFQRKHHVNDGTAISIARGYLSIQDALKLWDKANGTGVDNE</sequence>
<dbReference type="EMBL" id="QRVK01000006">
    <property type="protein sequence ID" value="RGS43481.1"/>
    <property type="molecule type" value="Genomic_DNA"/>
</dbReference>